<dbReference type="PIRSF" id="PIRSF038958">
    <property type="entry name" value="PG_synth_SpoVB"/>
    <property type="match status" value="1"/>
</dbReference>
<feature type="transmembrane region" description="Helical" evidence="6">
    <location>
        <begin position="406"/>
        <end position="427"/>
    </location>
</feature>
<evidence type="ECO:0000256" key="4">
    <source>
        <dbReference type="ARBA" id="ARBA00022989"/>
    </source>
</evidence>
<evidence type="ECO:0000256" key="2">
    <source>
        <dbReference type="ARBA" id="ARBA00022475"/>
    </source>
</evidence>
<name>A0A3A0VP50_STAGA</name>
<comment type="caution">
    <text evidence="7">The sequence shown here is derived from an EMBL/GenBank/DDBJ whole genome shotgun (WGS) entry which is preliminary data.</text>
</comment>
<dbReference type="CDD" id="cd13124">
    <property type="entry name" value="MATE_SpoVB_like"/>
    <property type="match status" value="1"/>
</dbReference>
<dbReference type="OrthoDB" id="9775950at2"/>
<keyword evidence="4 6" id="KW-1133">Transmembrane helix</keyword>
<feature type="transmembrane region" description="Helical" evidence="6">
    <location>
        <begin position="344"/>
        <end position="367"/>
    </location>
</feature>
<dbReference type="InterPro" id="IPR002797">
    <property type="entry name" value="Polysacc_synth"/>
</dbReference>
<sequence length="545" mass="59809">MSESKELVRGTFLITLSILITKILGVVYIIPFYAIIGGEEKLAPFNYAYTPYNIAIAVATAGVPLAASKYVAKYNALGAYKVSQKLYKSSFIVMSITGVIGFILLYLLAPSIATITLANESGGKGAWTVDDITWIIRIISMVVIFIPLLATWRGVFQGYKSMGPTAVSEVLEQVARILFILIGSYLVLNVFNGSILSANAVATFAAAVGAIAGIFTLWYYWRKRKPYISKMVATDTTGIDVSYGRMYKEIISYSIPFVIVSLNFPLFNLVDQFTHNAALGVAGVPNRLHDYFFTILNMTTNKIVMIPTSLASGFAVSLIPFITKTYAAGEINEMHRQIRTSLGVLMYITVPAALGIMALAAPLYTVFYKYNVDGSHMLFYYAPVAILISLLGVTASMLQGIDKQKLTVFVILAAVVIKVILNTPLIIAFHSAGAILSTAIALLFAVSCNFVILKKYARFNFSETWLHFAKIFLYGLIMMVAVEITSFVLQIFISQEHKIGALIIVVLSVVVGMLIYASLTMKNRLADEFLGDIPNKIRRKLGINS</sequence>
<feature type="transmembrane region" description="Helical" evidence="6">
    <location>
        <begin position="48"/>
        <end position="71"/>
    </location>
</feature>
<protein>
    <submittedName>
        <fullName evidence="7">Polysaccharide biosynthesis protein</fullName>
    </submittedName>
</protein>
<dbReference type="EMBL" id="QYJN01000004">
    <property type="protein sequence ID" value="RIP34032.1"/>
    <property type="molecule type" value="Genomic_DNA"/>
</dbReference>
<dbReference type="PANTHER" id="PTHR30250:SF21">
    <property type="entry name" value="LIPID II FLIPPASE MURJ"/>
    <property type="match status" value="1"/>
</dbReference>
<evidence type="ECO:0000256" key="3">
    <source>
        <dbReference type="ARBA" id="ARBA00022692"/>
    </source>
</evidence>
<accession>A0A3A0VP50</accession>
<dbReference type="InterPro" id="IPR024923">
    <property type="entry name" value="PG_synth_SpoVB"/>
</dbReference>
<dbReference type="Proteomes" id="UP000265541">
    <property type="component" value="Unassembled WGS sequence"/>
</dbReference>
<feature type="transmembrane region" description="Helical" evidence="6">
    <location>
        <begin position="91"/>
        <end position="112"/>
    </location>
</feature>
<feature type="transmembrane region" description="Helical" evidence="6">
    <location>
        <begin position="132"/>
        <end position="156"/>
    </location>
</feature>
<dbReference type="AlphaFoldDB" id="A0A3A0VP50"/>
<dbReference type="GO" id="GO:0005886">
    <property type="term" value="C:plasma membrane"/>
    <property type="evidence" value="ECO:0007669"/>
    <property type="project" value="UniProtKB-SubCell"/>
</dbReference>
<feature type="transmembrane region" description="Helical" evidence="6">
    <location>
        <begin position="379"/>
        <end position="399"/>
    </location>
</feature>
<comment type="subcellular location">
    <subcellularLocation>
        <location evidence="1">Cell membrane</location>
        <topology evidence="1">Multi-pass membrane protein</topology>
    </subcellularLocation>
</comment>
<feature type="transmembrane region" description="Helical" evidence="6">
    <location>
        <begin position="12"/>
        <end position="36"/>
    </location>
</feature>
<feature type="transmembrane region" description="Helical" evidence="6">
    <location>
        <begin position="201"/>
        <end position="221"/>
    </location>
</feature>
<feature type="transmembrane region" description="Helical" evidence="6">
    <location>
        <begin position="472"/>
        <end position="493"/>
    </location>
</feature>
<keyword evidence="5 6" id="KW-0472">Membrane</keyword>
<feature type="transmembrane region" description="Helical" evidence="6">
    <location>
        <begin position="250"/>
        <end position="270"/>
    </location>
</feature>
<keyword evidence="2" id="KW-1003">Cell membrane</keyword>
<dbReference type="PANTHER" id="PTHR30250">
    <property type="entry name" value="PST FAMILY PREDICTED COLANIC ACID TRANSPORTER"/>
    <property type="match status" value="1"/>
</dbReference>
<feature type="transmembrane region" description="Helical" evidence="6">
    <location>
        <begin position="303"/>
        <end position="323"/>
    </location>
</feature>
<organism evidence="7 8">
    <name type="scientific">Staphylococcus gallinarum</name>
    <dbReference type="NCBI Taxonomy" id="1293"/>
    <lineage>
        <taxon>Bacteria</taxon>
        <taxon>Bacillati</taxon>
        <taxon>Bacillota</taxon>
        <taxon>Bacilli</taxon>
        <taxon>Bacillales</taxon>
        <taxon>Staphylococcaceae</taxon>
        <taxon>Staphylococcus</taxon>
    </lineage>
</organism>
<evidence type="ECO:0000256" key="1">
    <source>
        <dbReference type="ARBA" id="ARBA00004651"/>
    </source>
</evidence>
<keyword evidence="3 6" id="KW-0812">Transmembrane</keyword>
<feature type="transmembrane region" description="Helical" evidence="6">
    <location>
        <begin position="499"/>
        <end position="519"/>
    </location>
</feature>
<evidence type="ECO:0000256" key="6">
    <source>
        <dbReference type="SAM" id="Phobius"/>
    </source>
</evidence>
<reference evidence="7 8" key="1">
    <citation type="journal article" date="2016" name="Front. Microbiol.">
        <title>Comprehensive Phylogenetic Analysis of Bovine Non-aureus Staphylococci Species Based on Whole-Genome Sequencing.</title>
        <authorList>
            <person name="Naushad S."/>
            <person name="Barkema H.W."/>
            <person name="Luby C."/>
            <person name="Condas L.A."/>
            <person name="Nobrega D.B."/>
            <person name="Carson D.A."/>
            <person name="De Buck J."/>
        </authorList>
    </citation>
    <scope>NUCLEOTIDE SEQUENCE [LARGE SCALE GENOMIC DNA]</scope>
    <source>
        <strain evidence="7 8">SNUC 4781</strain>
    </source>
</reference>
<feature type="transmembrane region" description="Helical" evidence="6">
    <location>
        <begin position="177"/>
        <end position="195"/>
    </location>
</feature>
<evidence type="ECO:0000313" key="7">
    <source>
        <dbReference type="EMBL" id="RIP34032.1"/>
    </source>
</evidence>
<gene>
    <name evidence="7" type="ORF">BUZ14_08260</name>
</gene>
<evidence type="ECO:0000313" key="8">
    <source>
        <dbReference type="Proteomes" id="UP000265541"/>
    </source>
</evidence>
<proteinExistence type="predicted"/>
<dbReference type="InterPro" id="IPR050833">
    <property type="entry name" value="Poly_Biosynth_Transport"/>
</dbReference>
<evidence type="ECO:0000256" key="5">
    <source>
        <dbReference type="ARBA" id="ARBA00023136"/>
    </source>
</evidence>
<feature type="transmembrane region" description="Helical" evidence="6">
    <location>
        <begin position="433"/>
        <end position="452"/>
    </location>
</feature>
<dbReference type="Pfam" id="PF01943">
    <property type="entry name" value="Polysacc_synt"/>
    <property type="match status" value="1"/>
</dbReference>
<dbReference type="RefSeq" id="WP_119485443.1">
    <property type="nucleotide sequence ID" value="NZ_QYJN01000004.1"/>
</dbReference>